<dbReference type="InterPro" id="IPR044861">
    <property type="entry name" value="IPNS-like_FE2OG_OXY"/>
</dbReference>
<reference evidence="3" key="1">
    <citation type="journal article" date="2018" name="DNA Res.">
        <title>Multiple hybrid de novo genome assembly of finger millet, an orphan allotetraploid crop.</title>
        <authorList>
            <person name="Hatakeyama M."/>
            <person name="Aluri S."/>
            <person name="Balachadran M.T."/>
            <person name="Sivarajan S.R."/>
            <person name="Patrignani A."/>
            <person name="Gruter S."/>
            <person name="Poveda L."/>
            <person name="Shimizu-Inatsugi R."/>
            <person name="Baeten J."/>
            <person name="Francoijs K.J."/>
            <person name="Nataraja K.N."/>
            <person name="Reddy Y.A.N."/>
            <person name="Phadnis S."/>
            <person name="Ravikumar R.L."/>
            <person name="Schlapbach R."/>
            <person name="Sreeman S.M."/>
            <person name="Shimizu K.K."/>
        </authorList>
    </citation>
    <scope>NUCLEOTIDE SEQUENCE</scope>
</reference>
<evidence type="ECO:0000259" key="2">
    <source>
        <dbReference type="PROSITE" id="PS51471"/>
    </source>
</evidence>
<dbReference type="Proteomes" id="UP001054889">
    <property type="component" value="Unassembled WGS sequence"/>
</dbReference>
<dbReference type="InterPro" id="IPR027443">
    <property type="entry name" value="IPNS-like_sf"/>
</dbReference>
<gene>
    <name evidence="3" type="primary">ga20924</name>
    <name evidence="3" type="ORF">PR202_ga20924</name>
</gene>
<protein>
    <recommendedName>
        <fullName evidence="2">Fe2OG dioxygenase domain-containing protein</fullName>
    </recommendedName>
</protein>
<dbReference type="GO" id="GO:0046872">
    <property type="term" value="F:metal ion binding"/>
    <property type="evidence" value="ECO:0007669"/>
    <property type="project" value="UniProtKB-KW"/>
</dbReference>
<comment type="caution">
    <text evidence="3">The sequence shown here is derived from an EMBL/GenBank/DDBJ whole genome shotgun (WGS) entry which is preliminary data.</text>
</comment>
<dbReference type="Pfam" id="PF03171">
    <property type="entry name" value="2OG-FeII_Oxy"/>
    <property type="match status" value="1"/>
</dbReference>
<dbReference type="InterPro" id="IPR050231">
    <property type="entry name" value="Iron_ascorbate_oxido_reductase"/>
</dbReference>
<accession>A0AAV5D014</accession>
<keyword evidence="1" id="KW-0408">Iron</keyword>
<dbReference type="PROSITE" id="PS51471">
    <property type="entry name" value="FE2OG_OXY"/>
    <property type="match status" value="1"/>
</dbReference>
<dbReference type="InterPro" id="IPR005123">
    <property type="entry name" value="Oxoglu/Fe-dep_dioxygenase_dom"/>
</dbReference>
<dbReference type="EMBL" id="BQKI01000010">
    <property type="protein sequence ID" value="GJN03473.1"/>
    <property type="molecule type" value="Genomic_DNA"/>
</dbReference>
<name>A0AAV5D014_ELECO</name>
<feature type="domain" description="Fe2OG dioxygenase" evidence="2">
    <location>
        <begin position="160"/>
        <end position="268"/>
    </location>
</feature>
<proteinExistence type="inferred from homology"/>
<dbReference type="PANTHER" id="PTHR47990">
    <property type="entry name" value="2-OXOGLUTARATE (2OG) AND FE(II)-DEPENDENT OXYGENASE SUPERFAMILY PROTEIN-RELATED"/>
    <property type="match status" value="1"/>
</dbReference>
<sequence length="337" mass="36172">MEELGRVDLRGLQEPGSPGWEEARAAVAASMLAHGCVVVVAGVAAPELRDALFGRVLPDLFALPRDVKLRNAPGPPPHTGYFSHGVQESVRINHADDPDSVRAFADLLWPDAAGDKPLFCEAVSAAEREMQRLDGAVVRMVLESLGVPAERVAAAPPLADANHMVRLTHYAARAADDDGGLLSMAAHYDYSFTTVLMQHDVEGLEVLARDGRWVAVPPDRDTCAVIAGELLMVMTNGRVPACLHRVRTPSGRERFLALRSTLPARTSAVVGPLDELVDGAHPRLYRPVNYAAYARFKYSDDGRELGNRTLEAFCGVVNKEGGGDDDGVEQQGIVAAG</sequence>
<evidence type="ECO:0000256" key="1">
    <source>
        <dbReference type="RuleBase" id="RU003682"/>
    </source>
</evidence>
<dbReference type="Gene3D" id="2.60.120.330">
    <property type="entry name" value="B-lactam Antibiotic, Isopenicillin N Synthase, Chain"/>
    <property type="match status" value="1"/>
</dbReference>
<organism evidence="3 4">
    <name type="scientific">Eleusine coracana subsp. coracana</name>
    <dbReference type="NCBI Taxonomy" id="191504"/>
    <lineage>
        <taxon>Eukaryota</taxon>
        <taxon>Viridiplantae</taxon>
        <taxon>Streptophyta</taxon>
        <taxon>Embryophyta</taxon>
        <taxon>Tracheophyta</taxon>
        <taxon>Spermatophyta</taxon>
        <taxon>Magnoliopsida</taxon>
        <taxon>Liliopsida</taxon>
        <taxon>Poales</taxon>
        <taxon>Poaceae</taxon>
        <taxon>PACMAD clade</taxon>
        <taxon>Chloridoideae</taxon>
        <taxon>Cynodonteae</taxon>
        <taxon>Eleusininae</taxon>
        <taxon>Eleusine</taxon>
    </lineage>
</organism>
<evidence type="ECO:0000313" key="3">
    <source>
        <dbReference type="EMBL" id="GJN03473.1"/>
    </source>
</evidence>
<dbReference type="AlphaFoldDB" id="A0AAV5D014"/>
<dbReference type="SUPFAM" id="SSF51197">
    <property type="entry name" value="Clavaminate synthase-like"/>
    <property type="match status" value="1"/>
</dbReference>
<comment type="similarity">
    <text evidence="1">Belongs to the iron/ascorbate-dependent oxidoreductase family.</text>
</comment>
<evidence type="ECO:0000313" key="4">
    <source>
        <dbReference type="Proteomes" id="UP001054889"/>
    </source>
</evidence>
<dbReference type="GO" id="GO:0016491">
    <property type="term" value="F:oxidoreductase activity"/>
    <property type="evidence" value="ECO:0007669"/>
    <property type="project" value="UniProtKB-KW"/>
</dbReference>
<keyword evidence="4" id="KW-1185">Reference proteome</keyword>
<keyword evidence="1" id="KW-0560">Oxidoreductase</keyword>
<keyword evidence="1" id="KW-0479">Metal-binding</keyword>
<reference evidence="3" key="2">
    <citation type="submission" date="2021-12" db="EMBL/GenBank/DDBJ databases">
        <title>Resequencing data analysis of finger millet.</title>
        <authorList>
            <person name="Hatakeyama M."/>
            <person name="Aluri S."/>
            <person name="Balachadran M.T."/>
            <person name="Sivarajan S.R."/>
            <person name="Poveda L."/>
            <person name="Shimizu-Inatsugi R."/>
            <person name="Schlapbach R."/>
            <person name="Sreeman S.M."/>
            <person name="Shimizu K.K."/>
        </authorList>
    </citation>
    <scope>NUCLEOTIDE SEQUENCE</scope>
</reference>